<protein>
    <recommendedName>
        <fullName evidence="5">Secreted protein</fullName>
    </recommendedName>
</protein>
<dbReference type="EMBL" id="JAATJM010000002">
    <property type="protein sequence ID" value="NJC42010.1"/>
    <property type="molecule type" value="Genomic_DNA"/>
</dbReference>
<reference evidence="3 4" key="1">
    <citation type="submission" date="2020-03" db="EMBL/GenBank/DDBJ databases">
        <title>Genomic Encyclopedia of Type Strains, Phase IV (KMG-IV): sequencing the most valuable type-strain genomes for metagenomic binning, comparative biology and taxonomic classification.</title>
        <authorList>
            <person name="Goeker M."/>
        </authorList>
    </citation>
    <scope>NUCLEOTIDE SEQUENCE [LARGE SCALE GENOMIC DNA]</scope>
    <source>
        <strain evidence="3 4">DSM 4736</strain>
    </source>
</reference>
<evidence type="ECO:0000313" key="4">
    <source>
        <dbReference type="Proteomes" id="UP000587415"/>
    </source>
</evidence>
<evidence type="ECO:0000313" key="3">
    <source>
        <dbReference type="EMBL" id="NJC42010.1"/>
    </source>
</evidence>
<evidence type="ECO:0000256" key="1">
    <source>
        <dbReference type="SAM" id="MobiDB-lite"/>
    </source>
</evidence>
<dbReference type="RefSeq" id="WP_168047932.1">
    <property type="nucleotide sequence ID" value="NZ_JAATJM010000002.1"/>
</dbReference>
<feature type="region of interest" description="Disordered" evidence="1">
    <location>
        <begin position="62"/>
        <end position="106"/>
    </location>
</feature>
<comment type="caution">
    <text evidence="3">The sequence shown here is derived from an EMBL/GenBank/DDBJ whole genome shotgun (WGS) entry which is preliminary data.</text>
</comment>
<dbReference type="AlphaFoldDB" id="A0A7X5YNW3"/>
<feature type="chain" id="PRO_5030560226" description="Secreted protein" evidence="2">
    <location>
        <begin position="21"/>
        <end position="106"/>
    </location>
</feature>
<name>A0A7X5YNW3_9CAUL</name>
<sequence>MAALLASFLALFVLVSAVEAATCAPEAVTAHAVEMVADAPSDDGDTDRPDQHAICSHGHCHHGGVAVPQTPDAPAVTHAGGDLDALPLADGLPSRMPAGPDRPPRG</sequence>
<keyword evidence="2" id="KW-0732">Signal</keyword>
<dbReference type="Proteomes" id="UP000587415">
    <property type="component" value="Unassembled WGS sequence"/>
</dbReference>
<organism evidence="3 4">
    <name type="scientific">Brevundimonas alba</name>
    <dbReference type="NCBI Taxonomy" id="74314"/>
    <lineage>
        <taxon>Bacteria</taxon>
        <taxon>Pseudomonadati</taxon>
        <taxon>Pseudomonadota</taxon>
        <taxon>Alphaproteobacteria</taxon>
        <taxon>Caulobacterales</taxon>
        <taxon>Caulobacteraceae</taxon>
        <taxon>Brevundimonas</taxon>
    </lineage>
</organism>
<keyword evidence="4" id="KW-1185">Reference proteome</keyword>
<feature type="signal peptide" evidence="2">
    <location>
        <begin position="1"/>
        <end position="20"/>
    </location>
</feature>
<accession>A0A7X5YNW3</accession>
<feature type="compositionally biased region" description="Low complexity" evidence="1">
    <location>
        <begin position="79"/>
        <end position="93"/>
    </location>
</feature>
<proteinExistence type="predicted"/>
<gene>
    <name evidence="3" type="ORF">GGQ87_002305</name>
</gene>
<evidence type="ECO:0008006" key="5">
    <source>
        <dbReference type="Google" id="ProtNLM"/>
    </source>
</evidence>
<evidence type="ECO:0000256" key="2">
    <source>
        <dbReference type="SAM" id="SignalP"/>
    </source>
</evidence>